<dbReference type="InterPro" id="IPR007710">
    <property type="entry name" value="Nucleoside_deoxyribTrfase"/>
</dbReference>
<keyword evidence="1" id="KW-0418">Kinase</keyword>
<accession>A0A178KA63</accession>
<organism evidence="1 2">
    <name type="scientific">Photobacterium jeanii</name>
    <dbReference type="NCBI Taxonomy" id="858640"/>
    <lineage>
        <taxon>Bacteria</taxon>
        <taxon>Pseudomonadati</taxon>
        <taxon>Pseudomonadota</taxon>
        <taxon>Gammaproteobacteria</taxon>
        <taxon>Vibrionales</taxon>
        <taxon>Vibrionaceae</taxon>
        <taxon>Photobacterium</taxon>
    </lineage>
</organism>
<dbReference type="STRING" id="858640.A3K86_11655"/>
<keyword evidence="2" id="KW-1185">Reference proteome</keyword>
<dbReference type="Proteomes" id="UP000078503">
    <property type="component" value="Unassembled WGS sequence"/>
</dbReference>
<evidence type="ECO:0000313" key="1">
    <source>
        <dbReference type="EMBL" id="OAN14228.1"/>
    </source>
</evidence>
<dbReference type="Gene3D" id="3.40.1190.20">
    <property type="match status" value="1"/>
</dbReference>
<name>A0A178KA63_9GAMM</name>
<comment type="caution">
    <text evidence="1">The sequence shown here is derived from an EMBL/GenBank/DDBJ whole genome shotgun (WGS) entry which is preliminary data.</text>
</comment>
<keyword evidence="1" id="KW-0808">Transferase</keyword>
<dbReference type="Gene3D" id="3.40.50.450">
    <property type="match status" value="1"/>
</dbReference>
<dbReference type="GO" id="GO:0016301">
    <property type="term" value="F:kinase activity"/>
    <property type="evidence" value="ECO:0007669"/>
    <property type="project" value="UniProtKB-KW"/>
</dbReference>
<dbReference type="Pfam" id="PF05014">
    <property type="entry name" value="Nuc_deoxyrib_tr"/>
    <property type="match status" value="1"/>
</dbReference>
<dbReference type="SUPFAM" id="SSF53613">
    <property type="entry name" value="Ribokinase-like"/>
    <property type="match status" value="1"/>
</dbReference>
<protein>
    <submittedName>
        <fullName evidence="1">Sugar kinase</fullName>
    </submittedName>
</protein>
<dbReference type="OrthoDB" id="9795789at2"/>
<gene>
    <name evidence="1" type="ORF">A3K86_11655</name>
</gene>
<proteinExistence type="predicted"/>
<dbReference type="SUPFAM" id="SSF52309">
    <property type="entry name" value="N-(deoxy)ribosyltransferase-like"/>
    <property type="match status" value="1"/>
</dbReference>
<evidence type="ECO:0000313" key="2">
    <source>
        <dbReference type="Proteomes" id="UP000078503"/>
    </source>
</evidence>
<dbReference type="EMBL" id="LVHF01000025">
    <property type="protein sequence ID" value="OAN14228.1"/>
    <property type="molecule type" value="Genomic_DNA"/>
</dbReference>
<reference evidence="1 2" key="1">
    <citation type="submission" date="2016-03" db="EMBL/GenBank/DDBJ databases">
        <title>Photobacterium proteolyticum sp. nov. a protease producing bacterium isolated from ocean sediments of Laizhou Bay.</title>
        <authorList>
            <person name="Li Y."/>
        </authorList>
    </citation>
    <scope>NUCLEOTIDE SEQUENCE [LARGE SCALE GENOMIC DNA]</scope>
    <source>
        <strain evidence="1 2">R-40508</strain>
    </source>
</reference>
<dbReference type="RefSeq" id="WP_068331113.1">
    <property type="nucleotide sequence ID" value="NZ_LVHF01000025.1"/>
</dbReference>
<dbReference type="AlphaFoldDB" id="A0A178KA63"/>
<sequence length="440" mass="49004">MLILGEVLVDYTLATQEIPCKLRLGGIIHAARGLWANDTKYSAAVICPTYLQKEITQYLETHGCSEIIFIGEVVGAPNVISFSDPKEIGHQGYEELLRDRKQISLYDNISDKLKGYKEVVIFPGGFDLVCIKALFGLDTRFSLDIAYDIDSVNEIIPFKGQLRAIFLSTSSELFLTFGKNDLTPLLEQIASISAEALIFKENRGGSRVFDFTSDKEVCIPAILSKTVNSVGVGDVYSAVTVSKKSSLHMDWEDSAWLGALSATAYSQTTFPDDFKRDVKRNNDVPLQHHKLIGGATLTWHDRPSYSIYLAAPDFSYVERQALDKLIKSLEYHNFKLRRPIIENGELNENSTDFERRLVYSKDCAMIDECELMIAVPLNKDPGTLVEIGIAIAKGKPVITYDPYCENDNNMVIQGSNIYSSDIDECLNGLFSLVSKLGATK</sequence>
<dbReference type="InterPro" id="IPR029056">
    <property type="entry name" value="Ribokinase-like"/>
</dbReference>